<dbReference type="PRINTS" id="PR00385">
    <property type="entry name" value="P450"/>
</dbReference>
<dbReference type="InterPro" id="IPR036396">
    <property type="entry name" value="Cyt_P450_sf"/>
</dbReference>
<dbReference type="InterPro" id="IPR050121">
    <property type="entry name" value="Cytochrome_P450_monoxygenase"/>
</dbReference>
<protein>
    <recommendedName>
        <fullName evidence="8">Cytochrome P450</fullName>
    </recommendedName>
</protein>
<gene>
    <name evidence="6" type="ORF">CDD82_4902</name>
</gene>
<evidence type="ECO:0000256" key="1">
    <source>
        <dbReference type="ARBA" id="ARBA00022617"/>
    </source>
</evidence>
<dbReference type="GO" id="GO:0004497">
    <property type="term" value="F:monooxygenase activity"/>
    <property type="evidence" value="ECO:0007669"/>
    <property type="project" value="InterPro"/>
</dbReference>
<comment type="cofactor">
    <cofactor evidence="4">
        <name>heme</name>
        <dbReference type="ChEBI" id="CHEBI:30413"/>
    </cofactor>
</comment>
<dbReference type="InterPro" id="IPR002401">
    <property type="entry name" value="Cyt_P450_E_grp-I"/>
</dbReference>
<organism evidence="6 7">
    <name type="scientific">Ophiocordyceps australis</name>
    <dbReference type="NCBI Taxonomy" id="1399860"/>
    <lineage>
        <taxon>Eukaryota</taxon>
        <taxon>Fungi</taxon>
        <taxon>Dikarya</taxon>
        <taxon>Ascomycota</taxon>
        <taxon>Pezizomycotina</taxon>
        <taxon>Sordariomycetes</taxon>
        <taxon>Hypocreomycetidae</taxon>
        <taxon>Hypocreales</taxon>
        <taxon>Ophiocordycipitaceae</taxon>
        <taxon>Ophiocordyceps</taxon>
    </lineage>
</organism>
<keyword evidence="3 4" id="KW-0408">Iron</keyword>
<dbReference type="PANTHER" id="PTHR24305">
    <property type="entry name" value="CYTOCHROME P450"/>
    <property type="match status" value="1"/>
</dbReference>
<dbReference type="Pfam" id="PF00067">
    <property type="entry name" value="p450"/>
    <property type="match status" value="1"/>
</dbReference>
<dbReference type="GO" id="GO:0005506">
    <property type="term" value="F:iron ion binding"/>
    <property type="evidence" value="ECO:0007669"/>
    <property type="project" value="InterPro"/>
</dbReference>
<dbReference type="InterPro" id="IPR001128">
    <property type="entry name" value="Cyt_P450"/>
</dbReference>
<evidence type="ECO:0000256" key="3">
    <source>
        <dbReference type="ARBA" id="ARBA00023004"/>
    </source>
</evidence>
<dbReference type="OrthoDB" id="3934656at2759"/>
<keyword evidence="2 4" id="KW-0479">Metal-binding</keyword>
<comment type="caution">
    <text evidence="6">The sequence shown here is derived from an EMBL/GenBank/DDBJ whole genome shotgun (WGS) entry which is preliminary data.</text>
</comment>
<accession>A0A2C5Z550</accession>
<keyword evidence="5" id="KW-0472">Membrane</keyword>
<keyword evidence="5" id="KW-0812">Transmembrane</keyword>
<dbReference type="PANTHER" id="PTHR24305:SF168">
    <property type="entry name" value="P450, PUTATIVE (EUROFUNG)-RELATED"/>
    <property type="match status" value="1"/>
</dbReference>
<dbReference type="AlphaFoldDB" id="A0A2C5Z550"/>
<dbReference type="GO" id="GO:0016705">
    <property type="term" value="F:oxidoreductase activity, acting on paired donors, with incorporation or reduction of molecular oxygen"/>
    <property type="evidence" value="ECO:0007669"/>
    <property type="project" value="InterPro"/>
</dbReference>
<evidence type="ECO:0000256" key="5">
    <source>
        <dbReference type="SAM" id="Phobius"/>
    </source>
</evidence>
<evidence type="ECO:0008006" key="8">
    <source>
        <dbReference type="Google" id="ProtNLM"/>
    </source>
</evidence>
<keyword evidence="1 4" id="KW-0349">Heme</keyword>
<name>A0A2C5Z550_9HYPO</name>
<evidence type="ECO:0000256" key="2">
    <source>
        <dbReference type="ARBA" id="ARBA00022723"/>
    </source>
</evidence>
<reference evidence="6 7" key="1">
    <citation type="submission" date="2017-06" db="EMBL/GenBank/DDBJ databases">
        <title>Ant-infecting Ophiocordyceps genomes reveal a high diversity of potential behavioral manipulation genes and a possible major role for enterotoxins.</title>
        <authorList>
            <person name="De Bekker C."/>
            <person name="Evans H.C."/>
            <person name="Brachmann A."/>
            <person name="Hughes D.P."/>
        </authorList>
    </citation>
    <scope>NUCLEOTIDE SEQUENCE [LARGE SCALE GENOMIC DNA]</scope>
    <source>
        <strain evidence="6 7">1348a</strain>
    </source>
</reference>
<feature type="binding site" description="axial binding residue" evidence="4">
    <location>
        <position position="451"/>
    </location>
    <ligand>
        <name>heme</name>
        <dbReference type="ChEBI" id="CHEBI:30413"/>
    </ligand>
    <ligandPart>
        <name>Fe</name>
        <dbReference type="ChEBI" id="CHEBI:18248"/>
    </ligandPart>
</feature>
<keyword evidence="5" id="KW-1133">Transmembrane helix</keyword>
<dbReference type="PRINTS" id="PR00463">
    <property type="entry name" value="EP450I"/>
</dbReference>
<proteinExistence type="predicted"/>
<dbReference type="GO" id="GO:0020037">
    <property type="term" value="F:heme binding"/>
    <property type="evidence" value="ECO:0007669"/>
    <property type="project" value="InterPro"/>
</dbReference>
<dbReference type="SUPFAM" id="SSF48264">
    <property type="entry name" value="Cytochrome P450"/>
    <property type="match status" value="1"/>
</dbReference>
<keyword evidence="7" id="KW-1185">Reference proteome</keyword>
<evidence type="ECO:0000313" key="7">
    <source>
        <dbReference type="Proteomes" id="UP000224854"/>
    </source>
</evidence>
<dbReference type="Proteomes" id="UP000224854">
    <property type="component" value="Unassembled WGS sequence"/>
</dbReference>
<dbReference type="CDD" id="cd11060">
    <property type="entry name" value="CYP57A1-like"/>
    <property type="match status" value="1"/>
</dbReference>
<dbReference type="EMBL" id="NJEU01000427">
    <property type="protein sequence ID" value="PHH74504.1"/>
    <property type="molecule type" value="Genomic_DNA"/>
</dbReference>
<dbReference type="Gene3D" id="1.10.630.10">
    <property type="entry name" value="Cytochrome P450"/>
    <property type="match status" value="1"/>
</dbReference>
<evidence type="ECO:0000256" key="4">
    <source>
        <dbReference type="PIRSR" id="PIRSR602401-1"/>
    </source>
</evidence>
<sequence length="472" mass="52809">MAYTASLIPPLRFLVLLLIIAYIIRRIVVYARLRHLPGPLHTGLFDWSYIWHISQHQEHTWVAKLSAGHGPLARAAPNMLVTSSPELWRHVNNKPSYRRADSYYHACRIEYNRDNVFTETNNGIHGARRRQLAPGYSGRDNEQLEEAIDEYVGQLVSLIRTKYLSSTEGVKALNLGQKLQYTTFDIIGRVGIGADFGLLGTDSDPSKFVLSSERGLVEANRAYAYGYWRLCSLPYVGRFLLPSMADAQGFGRLIAAVYERVDERCKDPDGKPADMVKSWMRHGLSRDELRSEALEQILAGAETTSTALRAAMLHLATNARVAAKLRCEIDLAVAEGRASSKGIVSLAQSRQLPYLQAVIREALRVWPPASNLFPRVVPPGGDTVHVAGTSHYLPGGTYIASSTWAMHHSTDIYGPDAAVFRPERWFEPNEERLAAMMRTNDLIFGHGRFTCLGKSLAKIELPKIIFEVCWTC</sequence>
<feature type="transmembrane region" description="Helical" evidence="5">
    <location>
        <begin position="6"/>
        <end position="24"/>
    </location>
</feature>
<evidence type="ECO:0000313" key="6">
    <source>
        <dbReference type="EMBL" id="PHH74504.1"/>
    </source>
</evidence>